<dbReference type="OrthoDB" id="64220at2759"/>
<evidence type="ECO:0000313" key="1">
    <source>
        <dbReference type="EMBL" id="KAJ1998956.1"/>
    </source>
</evidence>
<dbReference type="Proteomes" id="UP001150907">
    <property type="component" value="Unassembled WGS sequence"/>
</dbReference>
<protein>
    <recommendedName>
        <fullName evidence="3">Branched-chain-amino-acid aminotransferase</fullName>
    </recommendedName>
</protein>
<dbReference type="InterPro" id="IPR036038">
    <property type="entry name" value="Aminotransferase-like"/>
</dbReference>
<proteinExistence type="predicted"/>
<dbReference type="SUPFAM" id="SSF56752">
    <property type="entry name" value="D-aminoacid aminotransferase-like PLP-dependent enzymes"/>
    <property type="match status" value="1"/>
</dbReference>
<accession>A0A9W8BFG4</accession>
<organism evidence="1 2">
    <name type="scientific">Coemansia thaxteri</name>
    <dbReference type="NCBI Taxonomy" id="2663907"/>
    <lineage>
        <taxon>Eukaryota</taxon>
        <taxon>Fungi</taxon>
        <taxon>Fungi incertae sedis</taxon>
        <taxon>Zoopagomycota</taxon>
        <taxon>Kickxellomycotina</taxon>
        <taxon>Kickxellomycetes</taxon>
        <taxon>Kickxellales</taxon>
        <taxon>Kickxellaceae</taxon>
        <taxon>Coemansia</taxon>
    </lineage>
</organism>
<dbReference type="Gene3D" id="3.20.10.10">
    <property type="entry name" value="D-amino Acid Aminotransferase, subunit A, domain 2"/>
    <property type="match status" value="1"/>
</dbReference>
<gene>
    <name evidence="1" type="ORF">H4R26_005256</name>
</gene>
<dbReference type="Gene3D" id="3.30.470.10">
    <property type="match status" value="1"/>
</dbReference>
<reference evidence="1" key="1">
    <citation type="submission" date="2022-07" db="EMBL/GenBank/DDBJ databases">
        <title>Phylogenomic reconstructions and comparative analyses of Kickxellomycotina fungi.</title>
        <authorList>
            <person name="Reynolds N.K."/>
            <person name="Stajich J.E."/>
            <person name="Barry K."/>
            <person name="Grigoriev I.V."/>
            <person name="Crous P."/>
            <person name="Smith M.E."/>
        </authorList>
    </citation>
    <scope>NUCLEOTIDE SEQUENCE</scope>
    <source>
        <strain evidence="1">IMI 214461</strain>
    </source>
</reference>
<keyword evidence="2" id="KW-1185">Reference proteome</keyword>
<comment type="caution">
    <text evidence="1">The sequence shown here is derived from an EMBL/GenBank/DDBJ whole genome shotgun (WGS) entry which is preliminary data.</text>
</comment>
<dbReference type="InterPro" id="IPR043131">
    <property type="entry name" value="BCAT-like_N"/>
</dbReference>
<dbReference type="InterPro" id="IPR001544">
    <property type="entry name" value="Aminotrans_IV"/>
</dbReference>
<dbReference type="InterPro" id="IPR043132">
    <property type="entry name" value="BCAT-like_C"/>
</dbReference>
<dbReference type="AlphaFoldDB" id="A0A9W8BFG4"/>
<dbReference type="Pfam" id="PF01063">
    <property type="entry name" value="Aminotran_4"/>
    <property type="match status" value="1"/>
</dbReference>
<dbReference type="EMBL" id="JANBQF010000820">
    <property type="protein sequence ID" value="KAJ1998956.1"/>
    <property type="molecule type" value="Genomic_DNA"/>
</dbReference>
<evidence type="ECO:0008006" key="3">
    <source>
        <dbReference type="Google" id="ProtNLM"/>
    </source>
</evidence>
<evidence type="ECO:0000313" key="2">
    <source>
        <dbReference type="Proteomes" id="UP001150907"/>
    </source>
</evidence>
<name>A0A9W8BFG4_9FUNG</name>
<sequence length="246" mass="25717">MESQQQQKPDITTFQILETTLYTPDQGVALLDAHLARMKQSAQAIADAYAAPHVFPVGDACTAAGVVAQVTAKLGDSADVPHRVRLLLGHDGRLDVQVAAEKEASGPARLVLDRRATDGASVFVQCKTTFRPMYAAAAARLGAEHEGAHVLLYNGRGEITEAHIANVAVSVVQPDGSVALVTPPLSAGLLAGTMRARLLAAGRMVEGTVTVAQFAQAASRGLPVYCMNSVRGLYQVTPVVPSGAID</sequence>
<dbReference type="GO" id="GO:0003824">
    <property type="term" value="F:catalytic activity"/>
    <property type="evidence" value="ECO:0007669"/>
    <property type="project" value="InterPro"/>
</dbReference>